<evidence type="ECO:0000256" key="11">
    <source>
        <dbReference type="ARBA" id="ARBA00049091"/>
    </source>
</evidence>
<protein>
    <recommendedName>
        <fullName evidence="2">thioredoxin-dependent peroxiredoxin</fullName>
        <ecNumber evidence="2">1.11.1.24</ecNumber>
    </recommendedName>
    <alternativeName>
        <fullName evidence="10">Bacterioferritin comigratory protein</fullName>
    </alternativeName>
    <alternativeName>
        <fullName evidence="8">Thioredoxin peroxidase</fullName>
    </alternativeName>
</protein>
<keyword evidence="3" id="KW-0575">Peroxidase</keyword>
<sequence>MTTLLKEINSYKEVFKKKAPEEKQKLMAQATRELAELGDAQGLNIGDKVPDFKLPDATGKVVSITEELAKGPVILSFYRGGWCPYCNLELKAYQSELDSIKDAGAMLIAISPETPDASLSTIEKHDLKFIVLSDDRNKVAEQFDLVFKMPDYLIEIYKSSGLDVAGRNGNDDWELPKPATFVIDQTGKIVFAEVDSDYTNRVEPSKVIDIVKNM</sequence>
<keyword evidence="4" id="KW-0049">Antioxidant</keyword>
<proteinExistence type="inferred from homology"/>
<accession>A0A4P6ZVD9</accession>
<evidence type="ECO:0000256" key="2">
    <source>
        <dbReference type="ARBA" id="ARBA00013017"/>
    </source>
</evidence>
<evidence type="ECO:0000256" key="4">
    <source>
        <dbReference type="ARBA" id="ARBA00022862"/>
    </source>
</evidence>
<dbReference type="EMBL" id="CP038015">
    <property type="protein sequence ID" value="QBP40247.1"/>
    <property type="molecule type" value="Genomic_DNA"/>
</dbReference>
<keyword evidence="7" id="KW-0676">Redox-active center</keyword>
<dbReference type="Pfam" id="PF00578">
    <property type="entry name" value="AhpC-TSA"/>
    <property type="match status" value="1"/>
</dbReference>
<evidence type="ECO:0000256" key="7">
    <source>
        <dbReference type="ARBA" id="ARBA00023284"/>
    </source>
</evidence>
<dbReference type="PANTHER" id="PTHR42801">
    <property type="entry name" value="THIOREDOXIN-DEPENDENT PEROXIDE REDUCTASE"/>
    <property type="match status" value="1"/>
</dbReference>
<dbReference type="GO" id="GO:0034599">
    <property type="term" value="P:cellular response to oxidative stress"/>
    <property type="evidence" value="ECO:0007669"/>
    <property type="project" value="TreeGrafter"/>
</dbReference>
<dbReference type="GO" id="GO:0008379">
    <property type="term" value="F:thioredoxin peroxidase activity"/>
    <property type="evidence" value="ECO:0007669"/>
    <property type="project" value="TreeGrafter"/>
</dbReference>
<dbReference type="GO" id="GO:0005737">
    <property type="term" value="C:cytoplasm"/>
    <property type="evidence" value="ECO:0007669"/>
    <property type="project" value="TreeGrafter"/>
</dbReference>
<dbReference type="PROSITE" id="PS51352">
    <property type="entry name" value="THIOREDOXIN_2"/>
    <property type="match status" value="1"/>
</dbReference>
<evidence type="ECO:0000313" key="13">
    <source>
        <dbReference type="EMBL" id="QBP40247.1"/>
    </source>
</evidence>
<keyword evidence="5" id="KW-0560">Oxidoreductase</keyword>
<name>A0A4P6ZVD9_9BACL</name>
<dbReference type="EC" id="1.11.1.24" evidence="2"/>
<dbReference type="InterPro" id="IPR013766">
    <property type="entry name" value="Thioredoxin_domain"/>
</dbReference>
<dbReference type="Proteomes" id="UP000294292">
    <property type="component" value="Chromosome"/>
</dbReference>
<reference evidence="13 14" key="1">
    <citation type="submission" date="2019-03" db="EMBL/GenBank/DDBJ databases">
        <title>Complete genome sequence of Paenisporosarcina antarctica CGMCC 1.6503T.</title>
        <authorList>
            <person name="Rong J.-C."/>
            <person name="Chi N.-Y."/>
            <person name="Zhang Q.-F."/>
        </authorList>
    </citation>
    <scope>NUCLEOTIDE SEQUENCE [LARGE SCALE GENOMIC DNA]</scope>
    <source>
        <strain evidence="13 14">CGMCC 1.6503</strain>
    </source>
</reference>
<dbReference type="GO" id="GO:0045454">
    <property type="term" value="P:cell redox homeostasis"/>
    <property type="evidence" value="ECO:0007669"/>
    <property type="project" value="TreeGrafter"/>
</dbReference>
<feature type="domain" description="Thioredoxin" evidence="12">
    <location>
        <begin position="43"/>
        <end position="214"/>
    </location>
</feature>
<dbReference type="KEGG" id="panc:E2636_03375"/>
<evidence type="ECO:0000256" key="9">
    <source>
        <dbReference type="ARBA" id="ARBA00038489"/>
    </source>
</evidence>
<evidence type="ECO:0000313" key="14">
    <source>
        <dbReference type="Proteomes" id="UP000294292"/>
    </source>
</evidence>
<evidence type="ECO:0000256" key="10">
    <source>
        <dbReference type="ARBA" id="ARBA00041373"/>
    </source>
</evidence>
<dbReference type="InterPro" id="IPR036249">
    <property type="entry name" value="Thioredoxin-like_sf"/>
</dbReference>
<dbReference type="PANTHER" id="PTHR42801:SF7">
    <property type="entry name" value="SLL1159 PROTEIN"/>
    <property type="match status" value="1"/>
</dbReference>
<evidence type="ECO:0000256" key="5">
    <source>
        <dbReference type="ARBA" id="ARBA00023002"/>
    </source>
</evidence>
<comment type="catalytic activity">
    <reaction evidence="11">
        <text>a hydroperoxide + [thioredoxin]-dithiol = an alcohol + [thioredoxin]-disulfide + H2O</text>
        <dbReference type="Rhea" id="RHEA:62620"/>
        <dbReference type="Rhea" id="RHEA-COMP:10698"/>
        <dbReference type="Rhea" id="RHEA-COMP:10700"/>
        <dbReference type="ChEBI" id="CHEBI:15377"/>
        <dbReference type="ChEBI" id="CHEBI:29950"/>
        <dbReference type="ChEBI" id="CHEBI:30879"/>
        <dbReference type="ChEBI" id="CHEBI:35924"/>
        <dbReference type="ChEBI" id="CHEBI:50058"/>
        <dbReference type="EC" id="1.11.1.24"/>
    </reaction>
</comment>
<dbReference type="OrthoDB" id="9809746at2"/>
<dbReference type="Gene3D" id="3.40.30.10">
    <property type="entry name" value="Glutaredoxin"/>
    <property type="match status" value="1"/>
</dbReference>
<evidence type="ECO:0000256" key="1">
    <source>
        <dbReference type="ARBA" id="ARBA00003330"/>
    </source>
</evidence>
<dbReference type="RefSeq" id="WP_134208983.1">
    <property type="nucleotide sequence ID" value="NZ_CP038015.1"/>
</dbReference>
<organism evidence="13 14">
    <name type="scientific">Paenisporosarcina antarctica</name>
    <dbReference type="NCBI Taxonomy" id="417367"/>
    <lineage>
        <taxon>Bacteria</taxon>
        <taxon>Bacillati</taxon>
        <taxon>Bacillota</taxon>
        <taxon>Bacilli</taxon>
        <taxon>Bacillales</taxon>
        <taxon>Caryophanaceae</taxon>
        <taxon>Paenisporosarcina</taxon>
    </lineage>
</organism>
<dbReference type="InterPro" id="IPR050924">
    <property type="entry name" value="Peroxiredoxin_BCP/PrxQ"/>
</dbReference>
<dbReference type="SUPFAM" id="SSF52833">
    <property type="entry name" value="Thioredoxin-like"/>
    <property type="match status" value="1"/>
</dbReference>
<comment type="similarity">
    <text evidence="9">Belongs to the peroxiredoxin family. BCP/PrxQ subfamily.</text>
</comment>
<gene>
    <name evidence="13" type="ORF">E2636_03375</name>
</gene>
<evidence type="ECO:0000259" key="12">
    <source>
        <dbReference type="PROSITE" id="PS51352"/>
    </source>
</evidence>
<evidence type="ECO:0000256" key="8">
    <source>
        <dbReference type="ARBA" id="ARBA00032824"/>
    </source>
</evidence>
<evidence type="ECO:0000256" key="3">
    <source>
        <dbReference type="ARBA" id="ARBA00022559"/>
    </source>
</evidence>
<dbReference type="InterPro" id="IPR000866">
    <property type="entry name" value="AhpC/TSA"/>
</dbReference>
<evidence type="ECO:0000256" key="6">
    <source>
        <dbReference type="ARBA" id="ARBA00023157"/>
    </source>
</evidence>
<keyword evidence="14" id="KW-1185">Reference proteome</keyword>
<keyword evidence="6" id="KW-1015">Disulfide bond</keyword>
<comment type="function">
    <text evidence="1">Thiol-specific peroxidase that catalyzes the reduction of hydrogen peroxide and organic hydroperoxides to water and alcohols, respectively. Plays a role in cell protection against oxidative stress by detoxifying peroxides and as sensor of hydrogen peroxide-mediated signaling events.</text>
</comment>
<dbReference type="CDD" id="cd02970">
    <property type="entry name" value="PRX_like2"/>
    <property type="match status" value="1"/>
</dbReference>
<dbReference type="AlphaFoldDB" id="A0A4P6ZVD9"/>